<dbReference type="GO" id="GO:0008285">
    <property type="term" value="P:negative regulation of cell population proliferation"/>
    <property type="evidence" value="ECO:0007669"/>
    <property type="project" value="TreeGrafter"/>
</dbReference>
<evidence type="ECO:0000256" key="2">
    <source>
        <dbReference type="SAM" id="MobiDB-lite"/>
    </source>
</evidence>
<feature type="region of interest" description="Disordered" evidence="2">
    <location>
        <begin position="721"/>
        <end position="749"/>
    </location>
</feature>
<feature type="compositionally biased region" description="Low complexity" evidence="2">
    <location>
        <begin position="1122"/>
        <end position="1160"/>
    </location>
</feature>
<keyword evidence="3" id="KW-1133">Transmembrane helix</keyword>
<reference evidence="4" key="2">
    <citation type="submission" date="2015-10" db="EMBL/GenBank/DDBJ databases">
        <authorList>
            <person name="Gilbert D.G."/>
        </authorList>
    </citation>
    <scope>NUCLEOTIDE SEQUENCE</scope>
</reference>
<feature type="compositionally biased region" description="Polar residues" evidence="2">
    <location>
        <begin position="490"/>
        <end position="507"/>
    </location>
</feature>
<dbReference type="EMBL" id="GDIP01235662">
    <property type="protein sequence ID" value="JAI87739.1"/>
    <property type="molecule type" value="Transcribed_RNA"/>
</dbReference>
<feature type="region of interest" description="Disordered" evidence="2">
    <location>
        <begin position="1197"/>
        <end position="1225"/>
    </location>
</feature>
<organism evidence="4">
    <name type="scientific">Daphnia magna</name>
    <dbReference type="NCBI Taxonomy" id="35525"/>
    <lineage>
        <taxon>Eukaryota</taxon>
        <taxon>Metazoa</taxon>
        <taxon>Ecdysozoa</taxon>
        <taxon>Arthropoda</taxon>
        <taxon>Crustacea</taxon>
        <taxon>Branchiopoda</taxon>
        <taxon>Diplostraca</taxon>
        <taxon>Cladocera</taxon>
        <taxon>Anomopoda</taxon>
        <taxon>Daphniidae</taxon>
        <taxon>Daphnia</taxon>
    </lineage>
</organism>
<keyword evidence="3" id="KW-0472">Membrane</keyword>
<feature type="coiled-coil region" evidence="1">
    <location>
        <begin position="1014"/>
        <end position="1072"/>
    </location>
</feature>
<reference evidence="4" key="1">
    <citation type="submission" date="2015-10" db="EMBL/GenBank/DDBJ databases">
        <title>Daphnia magna gene sets from two clonal populations assembled and annotated with EvidentialGene.</title>
        <authorList>
            <person name="Gilbert D."/>
            <person name="Podicheti R."/>
            <person name="Orsini L."/>
            <person name="Colbourne J."/>
            <person name="Pfrender M."/>
        </authorList>
    </citation>
    <scope>NUCLEOTIDE SEQUENCE</scope>
</reference>
<keyword evidence="6" id="KW-1185">Reference proteome</keyword>
<dbReference type="STRING" id="35525.A0A0P4YL26"/>
<evidence type="ECO:0000313" key="5">
    <source>
        <dbReference type="EMBL" id="KZS12553.1"/>
    </source>
</evidence>
<feature type="compositionally biased region" description="Basic and acidic residues" evidence="2">
    <location>
        <begin position="1207"/>
        <end position="1219"/>
    </location>
</feature>
<accession>A0A0P4YL26</accession>
<feature type="compositionally biased region" description="Low complexity" evidence="2">
    <location>
        <begin position="728"/>
        <end position="745"/>
    </location>
</feature>
<dbReference type="Proteomes" id="UP000076858">
    <property type="component" value="Unassembled WGS sequence"/>
</dbReference>
<evidence type="ECO:0000313" key="6">
    <source>
        <dbReference type="Proteomes" id="UP000076858"/>
    </source>
</evidence>
<feature type="transmembrane region" description="Helical" evidence="3">
    <location>
        <begin position="154"/>
        <end position="173"/>
    </location>
</feature>
<name>A0A0P4YL26_9CRUS</name>
<sequence>MVVNNSTIRWRSDRCRRTFPQRYKTREMEDPYMHLDPADFFNLLESNQLSVVEDIKSLIHDHLNSTKEAWLVQGLFDYSMSKGSLRAMEILLGLREAHSKHLLDKLSESLRSSNSRLSSLIFMGFLVRKQPQWLHRISSHYVMRDLIKVLKTDGGVVVLVNALLVLTALIPIIPNLESSILNEIFESFTRLAAWNYSNQPKQPEVYVLHLQIALYALFHRLYGMYPCNFLSYLRQHYSLRDNLPIFSHTVKPMVETVRMHPLLVTASKDIEIGTARWKQMSVHDIVTECAKYSLLECQDLSNREDMICSSLVHSSLCAVEPSIANATQPAPWLDEAMNVNGEWSWPAQWVLPGPSTTKAPLSARVTPKPDPIESYLKQQQASIPPSSSVARTLNMTPTASPLPLPPTSPMKKDLHSFKFPGVGASGGASGVAGVSTGDHDRRGMVIGVKLQKIGQEPASNSFAHFGPVLSGMRSRHSSGAPSADPRKNLMSPSTLAEQLSPAQTATKSTDKDQISAEDREVCRLFSSKPASKDYFEKETHALSQSWIQSREGTPCALPPSRPDSLLQDKIDDGRHDDSEPEEYNRASHEDYNYGDDVLESRPNAGGHGVGTGGNLGAGGGVVSHTSCQSGGLHMPDQTRFSDFVQRVKRLRYFSQCLPVASANQGSPVSGSSIGTVVESTSSFGPTASTLALRLRKRSHSCPNLLQLDSNGDQRVAIVAEGDGKEEPSTSSSGVTAQQQSTASQTDQDLWPPTPYEHLFFSVLPPSLLFPPPPAPAEASPRQLAPSELLDRYIDAAFRNHERSTTLLGKPNATEDVSLLKGQVLMLQSQLQFERHRREVHAERNRRLLAKAKQGRLAEEELHTMRLQLVQAQNEMAAVRRDADTMRRLRNAAEAERAQAVLQFEERTKKMLQELQDLSADRGQREQELFAAREEARSLRREADRLHAQSFAVKAEMNDLRRQANESRRFQQDLKDSQYHLIAARETANLLQQQLMNPSGALLKYEMEEMTRAYKEELKAHWEKLERERRQNEALTSKLADMEATAVRRETDISELKRLLQLVKEEHQQVMQVAEHKYESIKSINVALENAILQLRHQVELGRSRQSRRRLITQQREDGSGGVLTSTSALNAASSSSMMPASVPGFSTSPSSPPSFSSISGASTEQLSVSLAVEASEGLNEFYWQGIETSALAEVADLPHEGSSSSNADRRHSLDIERNARKPTSQ</sequence>
<dbReference type="GO" id="GO:0051726">
    <property type="term" value="P:regulation of cell cycle"/>
    <property type="evidence" value="ECO:0007669"/>
    <property type="project" value="TreeGrafter"/>
</dbReference>
<reference evidence="5 6" key="3">
    <citation type="submission" date="2016-03" db="EMBL/GenBank/DDBJ databases">
        <title>EvidentialGene: Evidence-directed Construction of Genes on Genomes.</title>
        <authorList>
            <person name="Gilbert D.G."/>
            <person name="Choi J.-H."/>
            <person name="Mockaitis K."/>
            <person name="Colbourne J."/>
            <person name="Pfrender M."/>
        </authorList>
    </citation>
    <scope>NUCLEOTIDE SEQUENCE [LARGE SCALE GENOMIC DNA]</scope>
    <source>
        <strain evidence="5 6">Xinb3</strain>
        <tissue evidence="5">Complete organism</tissue>
    </source>
</reference>
<evidence type="ECO:0000256" key="1">
    <source>
        <dbReference type="SAM" id="Coils"/>
    </source>
</evidence>
<protein>
    <submittedName>
        <fullName evidence="5">Putative Hamartin</fullName>
    </submittedName>
    <submittedName>
        <fullName evidence="4">Tuberous sclerosis gene product-1</fullName>
    </submittedName>
</protein>
<dbReference type="InterPro" id="IPR007483">
    <property type="entry name" value="Hamartin"/>
</dbReference>
<dbReference type="EMBL" id="LRGB01001361">
    <property type="protein sequence ID" value="KZS12553.1"/>
    <property type="molecule type" value="Genomic_DNA"/>
</dbReference>
<feature type="region of interest" description="Disordered" evidence="2">
    <location>
        <begin position="469"/>
        <end position="515"/>
    </location>
</feature>
<feature type="coiled-coil region" evidence="1">
    <location>
        <begin position="854"/>
        <end position="948"/>
    </location>
</feature>
<evidence type="ECO:0000313" key="4">
    <source>
        <dbReference type="EMBL" id="JAI87739.1"/>
    </source>
</evidence>
<proteinExistence type="predicted"/>
<dbReference type="PANTHER" id="PTHR15154:SF2">
    <property type="entry name" value="HAMARTIN"/>
    <property type="match status" value="1"/>
</dbReference>
<dbReference type="GO" id="GO:0032007">
    <property type="term" value="P:negative regulation of TOR signaling"/>
    <property type="evidence" value="ECO:0007669"/>
    <property type="project" value="TreeGrafter"/>
</dbReference>
<dbReference type="PANTHER" id="PTHR15154">
    <property type="entry name" value="HAMARTIN"/>
    <property type="match status" value="1"/>
</dbReference>
<dbReference type="AlphaFoldDB" id="A0A0P4YL26"/>
<keyword evidence="1" id="KW-0175">Coiled coil</keyword>
<feature type="region of interest" description="Disordered" evidence="2">
    <location>
        <begin position="1103"/>
        <end position="1160"/>
    </location>
</feature>
<dbReference type="Pfam" id="PF04388">
    <property type="entry name" value="Hamartin"/>
    <property type="match status" value="1"/>
</dbReference>
<dbReference type="GO" id="GO:0033596">
    <property type="term" value="C:TSC1-TSC2 complex"/>
    <property type="evidence" value="ECO:0007669"/>
    <property type="project" value="TreeGrafter"/>
</dbReference>
<evidence type="ECO:0000256" key="3">
    <source>
        <dbReference type="SAM" id="Phobius"/>
    </source>
</evidence>
<keyword evidence="3" id="KW-0812">Transmembrane</keyword>
<gene>
    <name evidence="5" type="ORF">APZ42_022685</name>
</gene>
<feature type="region of interest" description="Disordered" evidence="2">
    <location>
        <begin position="545"/>
        <end position="612"/>
    </location>
</feature>
<feature type="compositionally biased region" description="Basic and acidic residues" evidence="2">
    <location>
        <begin position="566"/>
        <end position="591"/>
    </location>
</feature>